<protein>
    <submittedName>
        <fullName evidence="1">Uncharacterized protein</fullName>
    </submittedName>
</protein>
<evidence type="ECO:0000313" key="1">
    <source>
        <dbReference type="EMBL" id="KAF1848733.1"/>
    </source>
</evidence>
<dbReference type="PROSITE" id="PS51257">
    <property type="entry name" value="PROKAR_LIPOPROTEIN"/>
    <property type="match status" value="1"/>
</dbReference>
<reference evidence="1" key="1">
    <citation type="submission" date="2020-01" db="EMBL/GenBank/DDBJ databases">
        <authorList>
            <consortium name="DOE Joint Genome Institute"/>
            <person name="Haridas S."/>
            <person name="Albert R."/>
            <person name="Binder M."/>
            <person name="Bloem J."/>
            <person name="Labutti K."/>
            <person name="Salamov A."/>
            <person name="Andreopoulos B."/>
            <person name="Baker S.E."/>
            <person name="Barry K."/>
            <person name="Bills G."/>
            <person name="Bluhm B.H."/>
            <person name="Cannon C."/>
            <person name="Castanera R."/>
            <person name="Culley D.E."/>
            <person name="Daum C."/>
            <person name="Ezra D."/>
            <person name="Gonzalez J.B."/>
            <person name="Henrissat B."/>
            <person name="Kuo A."/>
            <person name="Liang C."/>
            <person name="Lipzen A."/>
            <person name="Lutzoni F."/>
            <person name="Magnuson J."/>
            <person name="Mondo S."/>
            <person name="Nolan M."/>
            <person name="Ohm R."/>
            <person name="Pangilinan J."/>
            <person name="Park H.-J."/>
            <person name="Ramirez L."/>
            <person name="Alfaro M."/>
            <person name="Sun H."/>
            <person name="Tritt A."/>
            <person name="Yoshinaga Y."/>
            <person name="Zwiers L.-H."/>
            <person name="Turgeon B.G."/>
            <person name="Goodwin S.B."/>
            <person name="Spatafora J.W."/>
            <person name="Crous P.W."/>
            <person name="Grigoriev I.V."/>
        </authorList>
    </citation>
    <scope>NUCLEOTIDE SEQUENCE</scope>
    <source>
        <strain evidence="1">CBS 394.84</strain>
    </source>
</reference>
<dbReference type="RefSeq" id="XP_040791296.1">
    <property type="nucleotide sequence ID" value="XM_040933049.1"/>
</dbReference>
<dbReference type="GeneID" id="63850300"/>
<gene>
    <name evidence="1" type="ORF">K460DRAFT_364715</name>
</gene>
<dbReference type="Proteomes" id="UP000800039">
    <property type="component" value="Unassembled WGS sequence"/>
</dbReference>
<sequence length="58" mass="6400">MPPRIPVSHLTASGCVVGMDCDVLREVVLLRLVQLKRARLPHSPRSCDVMDKADGGRF</sequence>
<dbReference type="AlphaFoldDB" id="A0A9P4GLT9"/>
<name>A0A9P4GLT9_9PLEO</name>
<proteinExistence type="predicted"/>
<dbReference type="EMBL" id="ML976615">
    <property type="protein sequence ID" value="KAF1848733.1"/>
    <property type="molecule type" value="Genomic_DNA"/>
</dbReference>
<accession>A0A9P4GLT9</accession>
<organism evidence="1 2">
    <name type="scientific">Cucurbitaria berberidis CBS 394.84</name>
    <dbReference type="NCBI Taxonomy" id="1168544"/>
    <lineage>
        <taxon>Eukaryota</taxon>
        <taxon>Fungi</taxon>
        <taxon>Dikarya</taxon>
        <taxon>Ascomycota</taxon>
        <taxon>Pezizomycotina</taxon>
        <taxon>Dothideomycetes</taxon>
        <taxon>Pleosporomycetidae</taxon>
        <taxon>Pleosporales</taxon>
        <taxon>Pleosporineae</taxon>
        <taxon>Cucurbitariaceae</taxon>
        <taxon>Cucurbitaria</taxon>
    </lineage>
</organism>
<keyword evidence="2" id="KW-1185">Reference proteome</keyword>
<comment type="caution">
    <text evidence="1">The sequence shown here is derived from an EMBL/GenBank/DDBJ whole genome shotgun (WGS) entry which is preliminary data.</text>
</comment>
<evidence type="ECO:0000313" key="2">
    <source>
        <dbReference type="Proteomes" id="UP000800039"/>
    </source>
</evidence>